<dbReference type="Gene3D" id="3.40.50.720">
    <property type="entry name" value="NAD(P)-binding Rossmann-like Domain"/>
    <property type="match status" value="1"/>
</dbReference>
<organism evidence="5 6">
    <name type="scientific">Burkholderia gladioli</name>
    <name type="common">Pseudomonas marginata</name>
    <name type="synonym">Phytomonas marginata</name>
    <dbReference type="NCBI Taxonomy" id="28095"/>
    <lineage>
        <taxon>Bacteria</taxon>
        <taxon>Pseudomonadati</taxon>
        <taxon>Pseudomonadota</taxon>
        <taxon>Betaproteobacteria</taxon>
        <taxon>Burkholderiales</taxon>
        <taxon>Burkholderiaceae</taxon>
        <taxon>Burkholderia</taxon>
    </lineage>
</organism>
<dbReference type="Pfam" id="PF01370">
    <property type="entry name" value="Epimerase"/>
    <property type="match status" value="1"/>
</dbReference>
<feature type="domain" description="DUF1731" evidence="4">
    <location>
        <begin position="433"/>
        <end position="479"/>
    </location>
</feature>
<comment type="caution">
    <text evidence="5">The sequence shown here is derived from an EMBL/GenBank/DDBJ whole genome shotgun (WGS) entry which is preliminary data.</text>
</comment>
<proteinExistence type="inferred from homology"/>
<dbReference type="InterPro" id="IPR001509">
    <property type="entry name" value="Epimerase_deHydtase"/>
</dbReference>
<dbReference type="Proteomes" id="UP000220629">
    <property type="component" value="Unassembled WGS sequence"/>
</dbReference>
<sequence length="482" mass="52664">MNTVPALDWAVSLLIVQGLMGGFDTLYHHELTEDLAHRPRARLELAIHAVRALLYGLAFASIAHLAFLGAWTLAIAALVLVEVLLTLWDFVVEDGSRKLPATERVLHTLLAINGGAVFGLYAMQLWHWASLPTALMRLELGWRGWLLSLFALGVAASGLRDGLAAWRMGRRAPPANPFAGQAHRSVLVTGGTGFIGEALVGQLLDAGHRVTLLARSPLRAAYQFGGRVRCVTALDQLHAHEHFDVVINLAGAPVLGPRWSAKRQATLLASRVGVTEALLRWVEGAAHRPALWIQASAIGYYGVRAPEERLDETSRPGSGFMSELCRRWEAAAAPLDAWPIRKVVLRLGLVFGPGGALPPMLLPYRVGLGGRLGDGRQVMSWIHRDDVLRLIAEAMHRDAMHGVYNAVAPEAPSQAEFARTAGRVLRRPAWFRLPAAPLRRVAGEMAELLLDGQHVVPARLQREGFVFRFAGLEAALRDLVER</sequence>
<feature type="transmembrane region" description="Helical" evidence="2">
    <location>
        <begin position="73"/>
        <end position="92"/>
    </location>
</feature>
<evidence type="ECO:0000256" key="1">
    <source>
        <dbReference type="ARBA" id="ARBA00009353"/>
    </source>
</evidence>
<gene>
    <name evidence="5" type="ORF">CRM94_11070</name>
</gene>
<evidence type="ECO:0000313" key="6">
    <source>
        <dbReference type="Proteomes" id="UP000220629"/>
    </source>
</evidence>
<evidence type="ECO:0000259" key="4">
    <source>
        <dbReference type="Pfam" id="PF08338"/>
    </source>
</evidence>
<keyword evidence="2" id="KW-0472">Membrane</keyword>
<comment type="similarity">
    <text evidence="1">Belongs to the NAD(P)-dependent epimerase/dehydratase family. SDR39U1 subfamily.</text>
</comment>
<dbReference type="RefSeq" id="WP_098152472.1">
    <property type="nucleotide sequence ID" value="NZ_CADEQH010000020.1"/>
</dbReference>
<dbReference type="SUPFAM" id="SSF51735">
    <property type="entry name" value="NAD(P)-binding Rossmann-fold domains"/>
    <property type="match status" value="1"/>
</dbReference>
<dbReference type="NCBIfam" id="TIGR01777">
    <property type="entry name" value="yfcH"/>
    <property type="match status" value="1"/>
</dbReference>
<dbReference type="EMBL" id="PDDY01000001">
    <property type="protein sequence ID" value="PEH42649.1"/>
    <property type="molecule type" value="Genomic_DNA"/>
</dbReference>
<dbReference type="InterPro" id="IPR013549">
    <property type="entry name" value="DUF1731"/>
</dbReference>
<evidence type="ECO:0000256" key="2">
    <source>
        <dbReference type="SAM" id="Phobius"/>
    </source>
</evidence>
<accession>A0A2A7SGV0</accession>
<keyword evidence="2" id="KW-0812">Transmembrane</keyword>
<keyword evidence="2" id="KW-1133">Transmembrane helix</keyword>
<feature type="domain" description="NAD-dependent epimerase/dehydratase" evidence="3">
    <location>
        <begin position="186"/>
        <end position="405"/>
    </location>
</feature>
<feature type="transmembrane region" description="Helical" evidence="2">
    <location>
        <begin position="48"/>
        <end position="67"/>
    </location>
</feature>
<dbReference type="InterPro" id="IPR036291">
    <property type="entry name" value="NAD(P)-bd_dom_sf"/>
</dbReference>
<dbReference type="PANTHER" id="PTHR11092:SF0">
    <property type="entry name" value="EPIMERASE FAMILY PROTEIN SDR39U1"/>
    <property type="match status" value="1"/>
</dbReference>
<evidence type="ECO:0000313" key="5">
    <source>
        <dbReference type="EMBL" id="PEH42649.1"/>
    </source>
</evidence>
<protein>
    <submittedName>
        <fullName evidence="5">TIGR01777 family protein</fullName>
    </submittedName>
</protein>
<dbReference type="PANTHER" id="PTHR11092">
    <property type="entry name" value="SUGAR NUCLEOTIDE EPIMERASE RELATED"/>
    <property type="match status" value="1"/>
</dbReference>
<reference evidence="6" key="1">
    <citation type="submission" date="2017-09" db="EMBL/GenBank/DDBJ databases">
        <title>FDA dAtabase for Regulatory Grade micrObial Sequences (FDA-ARGOS): Supporting development and validation of Infectious Disease Dx tests.</title>
        <authorList>
            <person name="Minogue T."/>
            <person name="Wolcott M."/>
            <person name="Wasieloski L."/>
            <person name="Aguilar W."/>
            <person name="Moore D."/>
            <person name="Tallon L."/>
            <person name="Sadzewicz L."/>
            <person name="Ott S."/>
            <person name="Zhao X."/>
            <person name="Nagaraj S."/>
            <person name="Vavikolanu K."/>
            <person name="Aluvathingal J."/>
            <person name="Nadendla S."/>
            <person name="Sichtig H."/>
        </authorList>
    </citation>
    <scope>NUCLEOTIDE SEQUENCE [LARGE SCALE GENOMIC DNA]</scope>
    <source>
        <strain evidence="6">FDAARGOS_390</strain>
    </source>
</reference>
<dbReference type="Pfam" id="PF08338">
    <property type="entry name" value="DUF1731"/>
    <property type="match status" value="1"/>
</dbReference>
<feature type="transmembrane region" description="Helical" evidence="2">
    <location>
        <begin position="142"/>
        <end position="163"/>
    </location>
</feature>
<name>A0A2A7SGV0_BURGA</name>
<dbReference type="AlphaFoldDB" id="A0A2A7SGV0"/>
<dbReference type="InterPro" id="IPR010099">
    <property type="entry name" value="SDR39U1"/>
</dbReference>
<feature type="transmembrane region" description="Helical" evidence="2">
    <location>
        <begin position="104"/>
        <end position="122"/>
    </location>
</feature>
<evidence type="ECO:0000259" key="3">
    <source>
        <dbReference type="Pfam" id="PF01370"/>
    </source>
</evidence>